<keyword evidence="3" id="KW-1185">Reference proteome</keyword>
<dbReference type="AlphaFoldDB" id="A1BAZ6"/>
<geneLocation type="plasmid" evidence="3">
    <name>pPD1222</name>
</geneLocation>
<evidence type="ECO:0000313" key="2">
    <source>
        <dbReference type="EMBL" id="ABL72690.1"/>
    </source>
</evidence>
<dbReference type="HOGENOM" id="CLU_2024477_0_0_5"/>
<sequence>MRREAARRCKAEGWPFTSEGSAISRTGRLAWRYCPMLARTWHIRNPACPFRPPPHADDRPGTFRPLDAQARLREHLGKIQADMERGRVTRSSSAVSASGNSSSFRQVRPDDPKATRLRCWSL</sequence>
<dbReference type="EMBL" id="CP000491">
    <property type="protein sequence ID" value="ABL72690.1"/>
    <property type="molecule type" value="Genomic_DNA"/>
</dbReference>
<dbReference type="EnsemblBacteria" id="ABL72690">
    <property type="protein sequence ID" value="ABL72690"/>
    <property type="gene ID" value="Pden_4627"/>
</dbReference>
<feature type="compositionally biased region" description="Basic and acidic residues" evidence="1">
    <location>
        <begin position="78"/>
        <end position="87"/>
    </location>
</feature>
<accession>A1BAZ6</accession>
<gene>
    <name evidence="2" type="ordered locus">Pden_4627</name>
</gene>
<organism evidence="2 3">
    <name type="scientific">Paracoccus denitrificans (strain Pd 1222)</name>
    <dbReference type="NCBI Taxonomy" id="318586"/>
    <lineage>
        <taxon>Bacteria</taxon>
        <taxon>Pseudomonadati</taxon>
        <taxon>Pseudomonadota</taxon>
        <taxon>Alphaproteobacteria</taxon>
        <taxon>Rhodobacterales</taxon>
        <taxon>Paracoccaceae</taxon>
        <taxon>Paracoccus</taxon>
    </lineage>
</organism>
<name>A1BAZ6_PARDP</name>
<dbReference type="KEGG" id="pde:Pden_4627"/>
<keyword evidence="2" id="KW-0614">Plasmid</keyword>
<dbReference type="Proteomes" id="UP000000361">
    <property type="component" value="Chromosome 1"/>
</dbReference>
<feature type="compositionally biased region" description="Low complexity" evidence="1">
    <location>
        <begin position="91"/>
        <end position="103"/>
    </location>
</feature>
<feature type="region of interest" description="Disordered" evidence="1">
    <location>
        <begin position="78"/>
        <end position="122"/>
    </location>
</feature>
<evidence type="ECO:0000313" key="3">
    <source>
        <dbReference type="Proteomes" id="UP000000361"/>
    </source>
</evidence>
<evidence type="ECO:0000256" key="1">
    <source>
        <dbReference type="SAM" id="MobiDB-lite"/>
    </source>
</evidence>
<proteinExistence type="predicted"/>
<reference evidence="3" key="1">
    <citation type="submission" date="2006-12" db="EMBL/GenBank/DDBJ databases">
        <title>Complete sequence of plasmid 1 of Paracoccus denitrificans PD1222.</title>
        <authorList>
            <person name="Copeland A."/>
            <person name="Lucas S."/>
            <person name="Lapidus A."/>
            <person name="Barry K."/>
            <person name="Detter J.C."/>
            <person name="Glavina del Rio T."/>
            <person name="Hammon N."/>
            <person name="Israni S."/>
            <person name="Dalin E."/>
            <person name="Tice H."/>
            <person name="Pitluck S."/>
            <person name="Munk A.C."/>
            <person name="Brettin T."/>
            <person name="Bruce D."/>
            <person name="Han C."/>
            <person name="Tapia R."/>
            <person name="Gilna P."/>
            <person name="Schmutz J."/>
            <person name="Larimer F."/>
            <person name="Land M."/>
            <person name="Hauser L."/>
            <person name="Kyrpides N."/>
            <person name="Lykidis A."/>
            <person name="Spiro S."/>
            <person name="Richardson D.J."/>
            <person name="Moir J.W.B."/>
            <person name="Ferguson S.J."/>
            <person name="van Spanning R.J.M."/>
            <person name="Richardson P."/>
        </authorList>
    </citation>
    <scope>NUCLEOTIDE SEQUENCE [LARGE SCALE GENOMIC DNA]</scope>
    <source>
        <strain evidence="3">Pd 1222</strain>
        <plasmid evidence="3">pPD1222</plasmid>
    </source>
</reference>
<protein>
    <submittedName>
        <fullName evidence="2">Uncharacterized protein</fullName>
    </submittedName>
</protein>